<dbReference type="RefSeq" id="WP_311662628.1">
    <property type="nucleotide sequence ID" value="NZ_JAVRHT010000010.1"/>
</dbReference>
<feature type="signal peptide" evidence="1">
    <location>
        <begin position="1"/>
        <end position="18"/>
    </location>
</feature>
<feature type="domain" description="Haem-binding uptake Tiki superfamily ChaN" evidence="2">
    <location>
        <begin position="42"/>
        <end position="249"/>
    </location>
</feature>
<dbReference type="InterPro" id="IPR007314">
    <property type="entry name" value="Cofac_haem-bd_dom"/>
</dbReference>
<proteinExistence type="predicted"/>
<comment type="caution">
    <text evidence="3">The sequence shown here is derived from an EMBL/GenBank/DDBJ whole genome shotgun (WGS) entry which is preliminary data.</text>
</comment>
<sequence length="291" mass="29948">MLRPALVAVLLLASAASAQPDSLAGRYAVYVDGEPSDLAAVVDAAAAADVVLLGERHDDTVAHALQLRVLQGVHERMGAGRPVALGLEMFEADVQPVLDEYLAGVAEERDLTEGARPWSNYADYRPLVEYARAHGLPVVATNATARHVRLVAREGGVEALDRLPAASLAVYPPRPLAGPSDALAAAFADAMGGMAGHGGPSAGGMLAAQNLRDLTMAHRIADAGRGGALVVHLNGSFHSAGGLGIPEHLAREAPDARVLVVTFEPTDDLTAPPPNGESNASGVVVLTRADG</sequence>
<protein>
    <submittedName>
        <fullName evidence="3">ChaN family lipoprotein</fullName>
    </submittedName>
</protein>
<evidence type="ECO:0000313" key="4">
    <source>
        <dbReference type="Proteomes" id="UP001267426"/>
    </source>
</evidence>
<dbReference type="CDD" id="cd14727">
    <property type="entry name" value="ChanN-like"/>
    <property type="match status" value="1"/>
</dbReference>
<dbReference type="EMBL" id="JAVRHT010000010">
    <property type="protein sequence ID" value="MDT0631285.1"/>
    <property type="molecule type" value="Genomic_DNA"/>
</dbReference>
<dbReference type="Proteomes" id="UP001267426">
    <property type="component" value="Unassembled WGS sequence"/>
</dbReference>
<dbReference type="Pfam" id="PF04187">
    <property type="entry name" value="Cofac_haem_bdg"/>
    <property type="match status" value="1"/>
</dbReference>
<keyword evidence="1" id="KW-0732">Signal</keyword>
<evidence type="ECO:0000256" key="1">
    <source>
        <dbReference type="SAM" id="SignalP"/>
    </source>
</evidence>
<accession>A0ABU3BPT2</accession>
<dbReference type="Gene3D" id="3.40.50.11550">
    <property type="match status" value="2"/>
</dbReference>
<keyword evidence="4" id="KW-1185">Reference proteome</keyword>
<name>A0ABU3BPT2_9BACT</name>
<dbReference type="SUPFAM" id="SSF159501">
    <property type="entry name" value="EreA/ChaN-like"/>
    <property type="match status" value="1"/>
</dbReference>
<feature type="chain" id="PRO_5046510997" evidence="1">
    <location>
        <begin position="19"/>
        <end position="291"/>
    </location>
</feature>
<keyword evidence="3" id="KW-0449">Lipoprotein</keyword>
<gene>
    <name evidence="3" type="ORF">RM540_05935</name>
</gene>
<evidence type="ECO:0000313" key="3">
    <source>
        <dbReference type="EMBL" id="MDT0631285.1"/>
    </source>
</evidence>
<evidence type="ECO:0000259" key="2">
    <source>
        <dbReference type="Pfam" id="PF04187"/>
    </source>
</evidence>
<reference evidence="3 4" key="1">
    <citation type="submission" date="2023-09" db="EMBL/GenBank/DDBJ databases">
        <authorList>
            <person name="Rey-Velasco X."/>
        </authorList>
    </citation>
    <scope>NUCLEOTIDE SEQUENCE [LARGE SCALE GENOMIC DNA]</scope>
    <source>
        <strain evidence="3 4">F394</strain>
    </source>
</reference>
<organism evidence="3 4">
    <name type="scientific">Rubrivirga litoralis</name>
    <dbReference type="NCBI Taxonomy" id="3075598"/>
    <lineage>
        <taxon>Bacteria</taxon>
        <taxon>Pseudomonadati</taxon>
        <taxon>Rhodothermota</taxon>
        <taxon>Rhodothermia</taxon>
        <taxon>Rhodothermales</taxon>
        <taxon>Rubricoccaceae</taxon>
        <taxon>Rubrivirga</taxon>
    </lineage>
</organism>